<accession>A0A1M5TU43</accession>
<dbReference type="FunFam" id="3.30.70.270:FF:000001">
    <property type="entry name" value="Diguanylate cyclase domain protein"/>
    <property type="match status" value="1"/>
</dbReference>
<reference evidence="4" key="1">
    <citation type="submission" date="2016-11" db="EMBL/GenBank/DDBJ databases">
        <authorList>
            <person name="Varghese N."/>
            <person name="Submissions S."/>
        </authorList>
    </citation>
    <scope>NUCLEOTIDE SEQUENCE [LARGE SCALE GENOMIC DNA]</scope>
    <source>
        <strain evidence="4">DSM 15807</strain>
    </source>
</reference>
<dbReference type="InterPro" id="IPR000160">
    <property type="entry name" value="GGDEF_dom"/>
</dbReference>
<dbReference type="AlphaFoldDB" id="A0A1M5TU43"/>
<dbReference type="PROSITE" id="PS50887">
    <property type="entry name" value="GGDEF"/>
    <property type="match status" value="1"/>
</dbReference>
<feature type="transmembrane region" description="Helical" evidence="1">
    <location>
        <begin position="6"/>
        <end position="21"/>
    </location>
</feature>
<keyword evidence="1" id="KW-1133">Transmembrane helix</keyword>
<evidence type="ECO:0000313" key="4">
    <source>
        <dbReference type="Proteomes" id="UP000242592"/>
    </source>
</evidence>
<dbReference type="SMART" id="SM00267">
    <property type="entry name" value="GGDEF"/>
    <property type="match status" value="1"/>
</dbReference>
<organism evidence="3 4">
    <name type="scientific">Thermosipho atlanticus DSM 15807</name>
    <dbReference type="NCBI Taxonomy" id="1123380"/>
    <lineage>
        <taxon>Bacteria</taxon>
        <taxon>Thermotogati</taxon>
        <taxon>Thermotogota</taxon>
        <taxon>Thermotogae</taxon>
        <taxon>Thermotogales</taxon>
        <taxon>Fervidobacteriaceae</taxon>
        <taxon>Thermosipho</taxon>
    </lineage>
</organism>
<dbReference type="Pfam" id="PF00990">
    <property type="entry name" value="GGDEF"/>
    <property type="match status" value="1"/>
</dbReference>
<dbReference type="STRING" id="1123380.SAMN02745199_1477"/>
<protein>
    <submittedName>
        <fullName evidence="3">Diguanylate cyclase (GGDEF) domain-containing protein</fullName>
    </submittedName>
</protein>
<dbReference type="PANTHER" id="PTHR45138:SF9">
    <property type="entry name" value="DIGUANYLATE CYCLASE DGCM-RELATED"/>
    <property type="match status" value="1"/>
</dbReference>
<dbReference type="InterPro" id="IPR050469">
    <property type="entry name" value="Diguanylate_Cyclase"/>
</dbReference>
<dbReference type="GO" id="GO:0052621">
    <property type="term" value="F:diguanylate cyclase activity"/>
    <property type="evidence" value="ECO:0007669"/>
    <property type="project" value="TreeGrafter"/>
</dbReference>
<dbReference type="Gene3D" id="3.30.70.270">
    <property type="match status" value="1"/>
</dbReference>
<dbReference type="InterPro" id="IPR043128">
    <property type="entry name" value="Rev_trsase/Diguanyl_cyclase"/>
</dbReference>
<keyword evidence="1" id="KW-0812">Transmembrane</keyword>
<evidence type="ECO:0000256" key="1">
    <source>
        <dbReference type="SAM" id="Phobius"/>
    </source>
</evidence>
<feature type="domain" description="GGDEF" evidence="2">
    <location>
        <begin position="359"/>
        <end position="478"/>
    </location>
</feature>
<sequence length="478" mass="56203">MIYILTFFIFVLAFVIILLYLKNTKLLKILRILSEKNKQISFGIWKSDKLFYYTPTFEESAKKLNINFNEFKKVSKNKLKSLLEKYPTLQEILETIILNYHDENISFDIELPIGNEFFFVKFFRTKINNIKYSFVYVINLSTNIKNFAEDLLKPLLNTPSEVFQCVLDGKSTHILGEKIFQYLNKINMVDSFVLGVKQNDGSVKIHYANVDGEELIDFIIPPEQKSITSYIIDFKVKQYFKNSFDIKLPPGYKKIHVGENIPNSIYGVPLSFDNQTFGAVLFEKRGIDQFTFKDFYLFDLFAYIISINYKLKNTIRELRIEKEKNYLNSIVDPLTKAFNRTFLNHFLEKTIAYSKRNKQENTLVFIDLDNFKHINDQHGHFYGDEILKNFVSVAKKTLRKMDVIARYGGDEFIIVLPNTNIKTSKKVINRLQKEASKLQTPIRFSYGLINIDPEKDLEETLRTVDEKMYEMKKMQKDS</sequence>
<dbReference type="NCBIfam" id="TIGR00254">
    <property type="entry name" value="GGDEF"/>
    <property type="match status" value="1"/>
</dbReference>
<dbReference type="OrthoDB" id="9804955at2"/>
<proteinExistence type="predicted"/>
<keyword evidence="1" id="KW-0472">Membrane</keyword>
<evidence type="ECO:0000313" key="3">
    <source>
        <dbReference type="EMBL" id="SHH54307.1"/>
    </source>
</evidence>
<name>A0A1M5TU43_9BACT</name>
<dbReference type="InterPro" id="IPR029787">
    <property type="entry name" value="Nucleotide_cyclase"/>
</dbReference>
<dbReference type="CDD" id="cd01949">
    <property type="entry name" value="GGDEF"/>
    <property type="match status" value="1"/>
</dbReference>
<dbReference type="SUPFAM" id="SSF55781">
    <property type="entry name" value="GAF domain-like"/>
    <property type="match status" value="1"/>
</dbReference>
<dbReference type="Proteomes" id="UP000242592">
    <property type="component" value="Unassembled WGS sequence"/>
</dbReference>
<dbReference type="EMBL" id="FQXN01000006">
    <property type="protein sequence ID" value="SHH54307.1"/>
    <property type="molecule type" value="Genomic_DNA"/>
</dbReference>
<evidence type="ECO:0000259" key="2">
    <source>
        <dbReference type="PROSITE" id="PS50887"/>
    </source>
</evidence>
<dbReference type="PANTHER" id="PTHR45138">
    <property type="entry name" value="REGULATORY COMPONENTS OF SENSORY TRANSDUCTION SYSTEM"/>
    <property type="match status" value="1"/>
</dbReference>
<gene>
    <name evidence="3" type="ORF">SAMN02745199_1477</name>
</gene>
<keyword evidence="4" id="KW-1185">Reference proteome</keyword>
<dbReference type="RefSeq" id="WP_073073694.1">
    <property type="nucleotide sequence ID" value="NZ_FQXN01000006.1"/>
</dbReference>
<dbReference type="SUPFAM" id="SSF55073">
    <property type="entry name" value="Nucleotide cyclase"/>
    <property type="match status" value="1"/>
</dbReference>